<proteinExistence type="inferred from homology"/>
<dbReference type="STRING" id="1852522.SAMN06295960_1764"/>
<dbReference type="InterPro" id="IPR000390">
    <property type="entry name" value="Small_drug/metabolite_transptr"/>
</dbReference>
<gene>
    <name evidence="8" type="ORF">SAMN06295960_1764</name>
</gene>
<evidence type="ECO:0000313" key="9">
    <source>
        <dbReference type="Proteomes" id="UP000193834"/>
    </source>
</evidence>
<evidence type="ECO:0000256" key="4">
    <source>
        <dbReference type="ARBA" id="ARBA00022989"/>
    </source>
</evidence>
<dbReference type="Pfam" id="PF00893">
    <property type="entry name" value="Multi_Drug_Res"/>
    <property type="match status" value="1"/>
</dbReference>
<evidence type="ECO:0000313" key="8">
    <source>
        <dbReference type="EMBL" id="SMG29433.1"/>
    </source>
</evidence>
<dbReference type="SUPFAM" id="SSF103481">
    <property type="entry name" value="Multidrug resistance efflux transporter EmrE"/>
    <property type="match status" value="1"/>
</dbReference>
<protein>
    <submittedName>
        <fullName evidence="8">Paired small multidrug resistance pump</fullName>
    </submittedName>
</protein>
<organism evidence="8 9">
    <name type="scientific">Paenibacillus aquistagni</name>
    <dbReference type="NCBI Taxonomy" id="1852522"/>
    <lineage>
        <taxon>Bacteria</taxon>
        <taxon>Bacillati</taxon>
        <taxon>Bacillota</taxon>
        <taxon>Bacilli</taxon>
        <taxon>Bacillales</taxon>
        <taxon>Paenibacillaceae</taxon>
        <taxon>Paenibacillus</taxon>
    </lineage>
</organism>
<keyword evidence="9" id="KW-1185">Reference proteome</keyword>
<dbReference type="PANTHER" id="PTHR30561:SF7">
    <property type="entry name" value="GUANIDINIUM EFFLUX SYSTEM SUBUNIT GDNC-RELATED"/>
    <property type="match status" value="1"/>
</dbReference>
<evidence type="ECO:0000256" key="2">
    <source>
        <dbReference type="ARBA" id="ARBA00022475"/>
    </source>
</evidence>
<keyword evidence="4 7" id="KW-1133">Transmembrane helix</keyword>
<dbReference type="InterPro" id="IPR045324">
    <property type="entry name" value="Small_multidrug_res"/>
</dbReference>
<feature type="transmembrane region" description="Helical" evidence="7">
    <location>
        <begin position="28"/>
        <end position="45"/>
    </location>
</feature>
<dbReference type="InterPro" id="IPR037185">
    <property type="entry name" value="EmrE-like"/>
</dbReference>
<evidence type="ECO:0000256" key="6">
    <source>
        <dbReference type="RuleBase" id="RU003942"/>
    </source>
</evidence>
<name>A0A1X7JNG2_9BACL</name>
<dbReference type="EMBL" id="FXAZ01000001">
    <property type="protein sequence ID" value="SMG29433.1"/>
    <property type="molecule type" value="Genomic_DNA"/>
</dbReference>
<evidence type="ECO:0000256" key="5">
    <source>
        <dbReference type="ARBA" id="ARBA00023136"/>
    </source>
</evidence>
<dbReference type="GO" id="GO:0005886">
    <property type="term" value="C:plasma membrane"/>
    <property type="evidence" value="ECO:0007669"/>
    <property type="project" value="UniProtKB-SubCell"/>
</dbReference>
<comment type="similarity">
    <text evidence="6">Belongs to the drug/metabolite transporter (DMT) superfamily. Small multidrug resistance (SMR) (TC 2.A.7.1) family.</text>
</comment>
<sequence>MNRSWLYVVLTCLFELLWVYGFNVANSWWHWVIIVGIIAVDFHFLAKACENLPTGTVYAIFAGAGTVGTALMDVWLFNESLSAAKMGFMIILIAGVIGLKLADQAAEARQKEQGAAS</sequence>
<evidence type="ECO:0000256" key="1">
    <source>
        <dbReference type="ARBA" id="ARBA00004651"/>
    </source>
</evidence>
<evidence type="ECO:0000256" key="3">
    <source>
        <dbReference type="ARBA" id="ARBA00022692"/>
    </source>
</evidence>
<accession>A0A1X7JNG2</accession>
<dbReference type="AlphaFoldDB" id="A0A1X7JNG2"/>
<keyword evidence="5 7" id="KW-0472">Membrane</keyword>
<dbReference type="GO" id="GO:0022857">
    <property type="term" value="F:transmembrane transporter activity"/>
    <property type="evidence" value="ECO:0007669"/>
    <property type="project" value="InterPro"/>
</dbReference>
<feature type="transmembrane region" description="Helical" evidence="7">
    <location>
        <begin position="57"/>
        <end position="77"/>
    </location>
</feature>
<feature type="transmembrane region" description="Helical" evidence="7">
    <location>
        <begin position="5"/>
        <end position="22"/>
    </location>
</feature>
<keyword evidence="2" id="KW-1003">Cell membrane</keyword>
<evidence type="ECO:0000256" key="7">
    <source>
        <dbReference type="SAM" id="Phobius"/>
    </source>
</evidence>
<dbReference type="Gene3D" id="1.10.3730.20">
    <property type="match status" value="1"/>
</dbReference>
<dbReference type="PANTHER" id="PTHR30561">
    <property type="entry name" value="SMR FAMILY PROTON-DEPENDENT DRUG EFFLUX TRANSPORTER SUGE"/>
    <property type="match status" value="1"/>
</dbReference>
<reference evidence="8 9" key="1">
    <citation type="submission" date="2017-04" db="EMBL/GenBank/DDBJ databases">
        <authorList>
            <person name="Afonso C.L."/>
            <person name="Miller P.J."/>
            <person name="Scott M.A."/>
            <person name="Spackman E."/>
            <person name="Goraichik I."/>
            <person name="Dimitrov K.M."/>
            <person name="Suarez D.L."/>
            <person name="Swayne D.E."/>
        </authorList>
    </citation>
    <scope>NUCLEOTIDE SEQUENCE [LARGE SCALE GENOMIC DNA]</scope>
    <source>
        <strain evidence="8 9">11</strain>
    </source>
</reference>
<keyword evidence="3 6" id="KW-0812">Transmembrane</keyword>
<comment type="subcellular location">
    <subcellularLocation>
        <location evidence="1 6">Cell membrane</location>
        <topology evidence="1 6">Multi-pass membrane protein</topology>
    </subcellularLocation>
</comment>
<feature type="transmembrane region" description="Helical" evidence="7">
    <location>
        <begin position="83"/>
        <end position="102"/>
    </location>
</feature>
<dbReference type="Proteomes" id="UP000193834">
    <property type="component" value="Unassembled WGS sequence"/>
</dbReference>